<protein>
    <submittedName>
        <fullName evidence="1">Uncharacterized protein</fullName>
    </submittedName>
</protein>
<organism evidence="1 2">
    <name type="scientific">Hyalangium minutum</name>
    <dbReference type="NCBI Taxonomy" id="394096"/>
    <lineage>
        <taxon>Bacteria</taxon>
        <taxon>Pseudomonadati</taxon>
        <taxon>Myxococcota</taxon>
        <taxon>Myxococcia</taxon>
        <taxon>Myxococcales</taxon>
        <taxon>Cystobacterineae</taxon>
        <taxon>Archangiaceae</taxon>
        <taxon>Hyalangium</taxon>
    </lineage>
</organism>
<dbReference type="RefSeq" id="WP_044190453.1">
    <property type="nucleotide sequence ID" value="NZ_JMCB01000007.1"/>
</dbReference>
<dbReference type="Proteomes" id="UP000028725">
    <property type="component" value="Unassembled WGS sequence"/>
</dbReference>
<name>A0A085WIY9_9BACT</name>
<dbReference type="OrthoDB" id="7343305at2"/>
<gene>
    <name evidence="1" type="ORF">DB31_8135</name>
</gene>
<evidence type="ECO:0000313" key="2">
    <source>
        <dbReference type="Proteomes" id="UP000028725"/>
    </source>
</evidence>
<evidence type="ECO:0000313" key="1">
    <source>
        <dbReference type="EMBL" id="KFE67652.1"/>
    </source>
</evidence>
<dbReference type="AlphaFoldDB" id="A0A085WIY9"/>
<dbReference type="STRING" id="394096.DB31_8135"/>
<accession>A0A085WIY9</accession>
<comment type="caution">
    <text evidence="1">The sequence shown here is derived from an EMBL/GenBank/DDBJ whole genome shotgun (WGS) entry which is preliminary data.</text>
</comment>
<proteinExistence type="predicted"/>
<reference evidence="1 2" key="1">
    <citation type="submission" date="2014-04" db="EMBL/GenBank/DDBJ databases">
        <title>Genome assembly of Hyalangium minutum DSM 14724.</title>
        <authorList>
            <person name="Sharma G."/>
            <person name="Subramanian S."/>
        </authorList>
    </citation>
    <scope>NUCLEOTIDE SEQUENCE [LARGE SCALE GENOMIC DNA]</scope>
    <source>
        <strain evidence="1 2">DSM 14724</strain>
    </source>
</reference>
<keyword evidence="2" id="KW-1185">Reference proteome</keyword>
<sequence>MMELVRTASVAWYVTGRFYTAADQTTQDLGYFLHLQGIEGDLFDGKPSEKTAFFTFRSAPFTAQPVTNGDISLGLDTTGEFTLYLKRHPGASFDQPSSFSEGEPIARFRRVSVVMGATFSSPQPQQGLLALNVFTASLIWSQEFEFRGARYDLRRLLPNGITQWGEASPTLLPAPKGFEKVCAFVGSAIAAGR</sequence>
<dbReference type="EMBL" id="JMCB01000007">
    <property type="protein sequence ID" value="KFE67652.1"/>
    <property type="molecule type" value="Genomic_DNA"/>
</dbReference>